<proteinExistence type="predicted"/>
<gene>
    <name evidence="2" type="ORF">CLIB1423_12S03004</name>
</gene>
<feature type="domain" description="F-box" evidence="1">
    <location>
        <begin position="1"/>
        <end position="44"/>
    </location>
</feature>
<keyword evidence="3" id="KW-1185">Reference proteome</keyword>
<dbReference type="PROSITE" id="PS50181">
    <property type="entry name" value="FBOX"/>
    <property type="match status" value="1"/>
</dbReference>
<dbReference type="AlphaFoldDB" id="A0A9P0QQS4"/>
<dbReference type="SUPFAM" id="SSF81383">
    <property type="entry name" value="F-box domain"/>
    <property type="match status" value="1"/>
</dbReference>
<dbReference type="Proteomes" id="UP000837801">
    <property type="component" value="Unassembled WGS sequence"/>
</dbReference>
<accession>A0A9P0QQS4</accession>
<comment type="caution">
    <text evidence="2">The sequence shown here is derived from an EMBL/GenBank/DDBJ whole genome shotgun (WGS) entry which is preliminary data.</text>
</comment>
<evidence type="ECO:0000259" key="1">
    <source>
        <dbReference type="PROSITE" id="PS50181"/>
    </source>
</evidence>
<dbReference type="Pfam" id="PF12937">
    <property type="entry name" value="F-box-like"/>
    <property type="match status" value="1"/>
</dbReference>
<organism evidence="2 3">
    <name type="scientific">[Candida] railenensis</name>
    <dbReference type="NCBI Taxonomy" id="45579"/>
    <lineage>
        <taxon>Eukaryota</taxon>
        <taxon>Fungi</taxon>
        <taxon>Dikarya</taxon>
        <taxon>Ascomycota</taxon>
        <taxon>Saccharomycotina</taxon>
        <taxon>Pichiomycetes</taxon>
        <taxon>Debaryomycetaceae</taxon>
        <taxon>Kurtzmaniella</taxon>
    </lineage>
</organism>
<reference evidence="2" key="1">
    <citation type="submission" date="2022-03" db="EMBL/GenBank/DDBJ databases">
        <authorList>
            <person name="Legras J.-L."/>
            <person name="Devillers H."/>
            <person name="Grondin C."/>
        </authorList>
    </citation>
    <scope>NUCLEOTIDE SEQUENCE</scope>
    <source>
        <strain evidence="2">CLIB 1423</strain>
    </source>
</reference>
<dbReference type="EMBL" id="CAKXYY010000012">
    <property type="protein sequence ID" value="CAH2353791.1"/>
    <property type="molecule type" value="Genomic_DNA"/>
</dbReference>
<dbReference type="OrthoDB" id="3976101at2759"/>
<dbReference type="InterPro" id="IPR001810">
    <property type="entry name" value="F-box_dom"/>
</dbReference>
<dbReference type="InterPro" id="IPR036047">
    <property type="entry name" value="F-box-like_dom_sf"/>
</dbReference>
<sequence>MLTELPTSVISKVISLLPQQDVVNLSQTSFKFYEPCTHKLYKKISIQRNPLLKEKNVRGRSFKSSKFTVIAGHSRLELPESVQLKLINDRLQVLIQSLSINAKLIDHIEELVIIGNFHDDKINTALAEFWKIVRKSETIKRVQADDQDARKMFFNGDVMPASLTNYYVDGRASVFEKGMHIKELSISYTEDEIPRSILKNIEHLHIKENGNYSLKRAELQECNSGLKNIPGKSKLVGTEIEGFSGSALSFSQKIPQSSLSKLRSLTLQIYHSPQQQAKTNFLPLVKNFPWRDLQAIDLKIGCDNIACSQSCVAQFLDCVSLELICSNEAKLRSLTLSQCKVAHESYNQTHEFDVEWDLAIFGFLTTLMYTKKYKLSFLSISNEAAIGAVYSDGVEGNYLKRIHLYTRTLSNLLSFNLQPIQLELPTFFTTLANYEQPMNNLLWNGCKCVHCERTLEVLDELLMTHKYIASVWKDLTSCQLMAAIGDRLHERTTTNTAGLTAVDWDLHSNRFGLPFLCLNHKTFEEGEFERGSNDDEEEEESEYEAFFDTEESQLECPLKNRVRFSDVSVSISHYVADILLRMLNLNRGDAEGIDLGGEFENDGGSGEQTYSEIIVNGIQFAIGKERNGTNWLSCVSD</sequence>
<evidence type="ECO:0000313" key="3">
    <source>
        <dbReference type="Proteomes" id="UP000837801"/>
    </source>
</evidence>
<evidence type="ECO:0000313" key="2">
    <source>
        <dbReference type="EMBL" id="CAH2353791.1"/>
    </source>
</evidence>
<name>A0A9P0QQS4_9ASCO</name>
<protein>
    <recommendedName>
        <fullName evidence="1">F-box domain-containing protein</fullName>
    </recommendedName>
</protein>